<evidence type="ECO:0000313" key="2">
    <source>
        <dbReference type="Proteomes" id="UP000245086"/>
    </source>
</evidence>
<proteinExistence type="predicted"/>
<reference evidence="1 2" key="1">
    <citation type="journal article" date="2018" name="Genome Announc.">
        <title>Draft Genome Sequence of "Candidatus Phycosocius bacilliformis," an Alphaproteobacterial Ectosymbiont of the Hydrocarbon-Producing Green Alga Botryococcus braunii.</title>
        <authorList>
            <person name="Tanabe Y."/>
            <person name="Yamaguchi H."/>
            <person name="Watanabe M.M."/>
        </authorList>
    </citation>
    <scope>NUCLEOTIDE SEQUENCE [LARGE SCALE GENOMIC DNA]</scope>
    <source>
        <strain evidence="1 2">BOTRYCO-2</strain>
    </source>
</reference>
<dbReference type="EMBL" id="BFBR01000009">
    <property type="protein sequence ID" value="GBF58975.1"/>
    <property type="molecule type" value="Genomic_DNA"/>
</dbReference>
<protein>
    <submittedName>
        <fullName evidence="1">Uncharacterized protein</fullName>
    </submittedName>
</protein>
<keyword evidence="2" id="KW-1185">Reference proteome</keyword>
<name>A0A2P2ED41_9PROT</name>
<sequence length="90" mass="10386">MPLKLTQDTQVQPISRIAVTLDPKRRPPRLWELIRPQETNRMSSPSHADLVVLEHELRHHCQQSNWGSATKVWHQLVIAKHKLAMIGDLA</sequence>
<dbReference type="Proteomes" id="UP000245086">
    <property type="component" value="Unassembled WGS sequence"/>
</dbReference>
<organism evidence="1 2">
    <name type="scientific">Candidatus Phycosocius bacilliformis</name>
    <dbReference type="NCBI Taxonomy" id="1445552"/>
    <lineage>
        <taxon>Bacteria</taxon>
        <taxon>Pseudomonadati</taxon>
        <taxon>Pseudomonadota</taxon>
        <taxon>Alphaproteobacteria</taxon>
        <taxon>Caulobacterales</taxon>
        <taxon>Caulobacterales incertae sedis</taxon>
        <taxon>Candidatus Phycosocius</taxon>
    </lineage>
</organism>
<gene>
    <name evidence="1" type="ORF">PbB2_02666</name>
</gene>
<accession>A0A2P2ED41</accession>
<comment type="caution">
    <text evidence="1">The sequence shown here is derived from an EMBL/GenBank/DDBJ whole genome shotgun (WGS) entry which is preliminary data.</text>
</comment>
<evidence type="ECO:0000313" key="1">
    <source>
        <dbReference type="EMBL" id="GBF58975.1"/>
    </source>
</evidence>
<dbReference type="AlphaFoldDB" id="A0A2P2ED41"/>